<dbReference type="Proteomes" id="UP001152798">
    <property type="component" value="Chromosome 6"/>
</dbReference>
<feature type="transmembrane region" description="Helical" evidence="8">
    <location>
        <begin position="207"/>
        <end position="240"/>
    </location>
</feature>
<feature type="transmembrane region" description="Helical" evidence="8">
    <location>
        <begin position="73"/>
        <end position="91"/>
    </location>
</feature>
<evidence type="ECO:0000313" key="9">
    <source>
        <dbReference type="EMBL" id="CAH1405327.1"/>
    </source>
</evidence>
<sequence>MDAIMRNTGCQFIQVSAIPTADRHRLPKTVESQGVTKKGESVIQALRPVYPIARILALPDNDEKFAWRNWKTMSCLFLLAWGLFLSLVTIIKVSGESFSYSAVGQITFYCIVTVYLTLFLKLSTEWPDLMEEWLEVEQQMVGMPGAVRASRKIRVIFLSIFIYAIVEHILCQVYNLERARICNENGFVERFFLESYDNVFRHVRFSMWLGFLLATMNFFLTLVWTFTDIFLICVCVALSVRFEQLKTSLKRIIGQASLSKY</sequence>
<organism evidence="9 10">
    <name type="scientific">Nezara viridula</name>
    <name type="common">Southern green stink bug</name>
    <name type="synonym">Cimex viridulus</name>
    <dbReference type="NCBI Taxonomy" id="85310"/>
    <lineage>
        <taxon>Eukaryota</taxon>
        <taxon>Metazoa</taxon>
        <taxon>Ecdysozoa</taxon>
        <taxon>Arthropoda</taxon>
        <taxon>Hexapoda</taxon>
        <taxon>Insecta</taxon>
        <taxon>Pterygota</taxon>
        <taxon>Neoptera</taxon>
        <taxon>Paraneoptera</taxon>
        <taxon>Hemiptera</taxon>
        <taxon>Heteroptera</taxon>
        <taxon>Panheteroptera</taxon>
        <taxon>Pentatomomorpha</taxon>
        <taxon>Pentatomoidea</taxon>
        <taxon>Pentatomidae</taxon>
        <taxon>Pentatominae</taxon>
        <taxon>Nezara</taxon>
    </lineage>
</organism>
<protein>
    <recommendedName>
        <fullName evidence="11">Gustatory receptor</fullName>
    </recommendedName>
</protein>
<reference evidence="9" key="1">
    <citation type="submission" date="2022-01" db="EMBL/GenBank/DDBJ databases">
        <authorList>
            <person name="King R."/>
        </authorList>
    </citation>
    <scope>NUCLEOTIDE SEQUENCE</scope>
</reference>
<evidence type="ECO:0008006" key="11">
    <source>
        <dbReference type="Google" id="ProtNLM"/>
    </source>
</evidence>
<feature type="transmembrane region" description="Helical" evidence="8">
    <location>
        <begin position="97"/>
        <end position="120"/>
    </location>
</feature>
<keyword evidence="4 8" id="KW-0812">Transmembrane</keyword>
<comment type="subcellular location">
    <subcellularLocation>
        <location evidence="1">Cell membrane</location>
        <topology evidence="1">Multi-pass membrane protein</topology>
    </subcellularLocation>
</comment>
<evidence type="ECO:0000256" key="6">
    <source>
        <dbReference type="ARBA" id="ARBA00023136"/>
    </source>
</evidence>
<evidence type="ECO:0000313" key="10">
    <source>
        <dbReference type="Proteomes" id="UP001152798"/>
    </source>
</evidence>
<gene>
    <name evidence="9" type="ORF">NEZAVI_LOCUS13562</name>
</gene>
<dbReference type="InterPro" id="IPR009318">
    <property type="entry name" value="Gustatory_rcpt"/>
</dbReference>
<accession>A0A9P0MWS8</accession>
<dbReference type="GO" id="GO:0005886">
    <property type="term" value="C:plasma membrane"/>
    <property type="evidence" value="ECO:0007669"/>
    <property type="project" value="UniProtKB-SubCell"/>
</dbReference>
<dbReference type="GO" id="GO:0050916">
    <property type="term" value="P:sensory perception of sweet taste"/>
    <property type="evidence" value="ECO:0007669"/>
    <property type="project" value="UniProtKB-ARBA"/>
</dbReference>
<name>A0A9P0MWS8_NEZVI</name>
<keyword evidence="5 8" id="KW-1133">Transmembrane helix</keyword>
<evidence type="ECO:0000256" key="1">
    <source>
        <dbReference type="ARBA" id="ARBA00004651"/>
    </source>
</evidence>
<keyword evidence="6 8" id="KW-0472">Membrane</keyword>
<dbReference type="EMBL" id="OV725082">
    <property type="protein sequence ID" value="CAH1405327.1"/>
    <property type="molecule type" value="Genomic_DNA"/>
</dbReference>
<dbReference type="Pfam" id="PF06151">
    <property type="entry name" value="Trehalose_recp"/>
    <property type="match status" value="1"/>
</dbReference>
<dbReference type="OrthoDB" id="5800391at2759"/>
<comment type="similarity">
    <text evidence="2">Belongs to the insect chemoreceptor superfamily. Gustatory receptor (GR) family. Gr5a subfamily.</text>
</comment>
<dbReference type="PANTHER" id="PTHR21421:SF29">
    <property type="entry name" value="GUSTATORY RECEPTOR 5A FOR TREHALOSE-RELATED"/>
    <property type="match status" value="1"/>
</dbReference>
<evidence type="ECO:0000256" key="2">
    <source>
        <dbReference type="ARBA" id="ARBA00005327"/>
    </source>
</evidence>
<proteinExistence type="inferred from homology"/>
<dbReference type="GO" id="GO:0008527">
    <property type="term" value="F:taste receptor activity"/>
    <property type="evidence" value="ECO:0007669"/>
    <property type="project" value="InterPro"/>
</dbReference>
<dbReference type="AlphaFoldDB" id="A0A9P0MWS8"/>
<feature type="transmembrane region" description="Helical" evidence="8">
    <location>
        <begin position="153"/>
        <end position="170"/>
    </location>
</feature>
<evidence type="ECO:0000256" key="4">
    <source>
        <dbReference type="ARBA" id="ARBA00022692"/>
    </source>
</evidence>
<keyword evidence="10" id="KW-1185">Reference proteome</keyword>
<evidence type="ECO:0000256" key="7">
    <source>
        <dbReference type="ARBA" id="ARBA00023170"/>
    </source>
</evidence>
<evidence type="ECO:0000256" key="5">
    <source>
        <dbReference type="ARBA" id="ARBA00022989"/>
    </source>
</evidence>
<dbReference type="PANTHER" id="PTHR21421">
    <property type="entry name" value="GUSTATORY RECEPTOR"/>
    <property type="match status" value="1"/>
</dbReference>
<keyword evidence="3" id="KW-1003">Cell membrane</keyword>
<evidence type="ECO:0000256" key="8">
    <source>
        <dbReference type="SAM" id="Phobius"/>
    </source>
</evidence>
<keyword evidence="7" id="KW-0675">Receptor</keyword>
<evidence type="ECO:0000256" key="3">
    <source>
        <dbReference type="ARBA" id="ARBA00022475"/>
    </source>
</evidence>